<dbReference type="NCBIfam" id="TIGR02115">
    <property type="entry name" value="potass_kdpF"/>
    <property type="match status" value="1"/>
</dbReference>
<evidence type="ECO:0000313" key="3">
    <source>
        <dbReference type="Proteomes" id="UP000215005"/>
    </source>
</evidence>
<protein>
    <submittedName>
        <fullName evidence="2">K(+)-transporting ATPase subunit F</fullName>
    </submittedName>
</protein>
<dbReference type="GO" id="GO:0008556">
    <property type="term" value="F:P-type potassium transmembrane transporter activity"/>
    <property type="evidence" value="ECO:0007669"/>
    <property type="project" value="InterPro"/>
</dbReference>
<dbReference type="EMBL" id="CP022753">
    <property type="protein sequence ID" value="ASU85354.1"/>
    <property type="molecule type" value="Genomic_DNA"/>
</dbReference>
<gene>
    <name evidence="2" type="primary">kdpF</name>
    <name evidence="2" type="ORF">CDO52_23430</name>
</gene>
<accession>A0A223SB06</accession>
<keyword evidence="1" id="KW-0812">Transmembrane</keyword>
<dbReference type="AlphaFoldDB" id="A0A223SB06"/>
<dbReference type="Proteomes" id="UP000215005">
    <property type="component" value="Chromosome"/>
</dbReference>
<keyword evidence="3" id="KW-1185">Reference proteome</keyword>
<evidence type="ECO:0000313" key="2">
    <source>
        <dbReference type="EMBL" id="ASU85354.1"/>
    </source>
</evidence>
<organism evidence="2 3">
    <name type="scientific">Nocardiopsis gilva YIM 90087</name>
    <dbReference type="NCBI Taxonomy" id="1235441"/>
    <lineage>
        <taxon>Bacteria</taxon>
        <taxon>Bacillati</taxon>
        <taxon>Actinomycetota</taxon>
        <taxon>Actinomycetes</taxon>
        <taxon>Streptosporangiales</taxon>
        <taxon>Nocardiopsidaceae</taxon>
        <taxon>Nocardiopsis</taxon>
    </lineage>
</organism>
<dbReference type="KEGG" id="ngv:CDO52_23430"/>
<dbReference type="Pfam" id="PF09604">
    <property type="entry name" value="Potass_KdpF"/>
    <property type="match status" value="1"/>
</dbReference>
<keyword evidence="1" id="KW-0472">Membrane</keyword>
<name>A0A223SB06_9ACTN</name>
<dbReference type="GO" id="GO:0005886">
    <property type="term" value="C:plasma membrane"/>
    <property type="evidence" value="ECO:0007669"/>
    <property type="project" value="InterPro"/>
</dbReference>
<reference evidence="2 3" key="1">
    <citation type="submission" date="2017-08" db="EMBL/GenBank/DDBJ databases">
        <title>The complete genome sequence of Nocardiopsis gilva YIM 90087.</title>
        <authorList>
            <person name="Yin M."/>
            <person name="Tang S."/>
        </authorList>
    </citation>
    <scope>NUCLEOTIDE SEQUENCE [LARGE SCALE GENOMIC DNA]</scope>
    <source>
        <strain evidence="2 3">YIM 90087</strain>
    </source>
</reference>
<dbReference type="InterPro" id="IPR011726">
    <property type="entry name" value="KdpF"/>
</dbReference>
<proteinExistence type="predicted"/>
<feature type="transmembrane region" description="Helical" evidence="1">
    <location>
        <begin position="6"/>
        <end position="26"/>
    </location>
</feature>
<evidence type="ECO:0000256" key="1">
    <source>
        <dbReference type="SAM" id="Phobius"/>
    </source>
</evidence>
<sequence>MTTSVLEIVGLAIAAALMVYLVVALVKAERF</sequence>
<keyword evidence="1" id="KW-1133">Transmembrane helix</keyword>
<dbReference type="RefSeq" id="WP_017621725.1">
    <property type="nucleotide sequence ID" value="NZ_ANBG01000440.1"/>
</dbReference>